<dbReference type="Gene3D" id="1.25.10.10">
    <property type="entry name" value="Leucine-rich Repeat Variant"/>
    <property type="match status" value="2"/>
</dbReference>
<dbReference type="Gene3D" id="1.25.40.150">
    <property type="entry name" value="V-type ATPase, subunit H, C-terminal domain"/>
    <property type="match status" value="1"/>
</dbReference>
<accession>A0A4S4L0L2</accession>
<comment type="caution">
    <text evidence="6">The sequence shown here is derived from an EMBL/GenBank/DDBJ whole genome shotgun (WGS) entry which is preliminary data.</text>
</comment>
<evidence type="ECO:0000256" key="4">
    <source>
        <dbReference type="ARBA" id="ARBA00023065"/>
    </source>
</evidence>
<dbReference type="GO" id="GO:0000221">
    <property type="term" value="C:vacuolar proton-transporting V-type ATPase, V1 domain"/>
    <property type="evidence" value="ECO:0007669"/>
    <property type="project" value="InterPro"/>
</dbReference>
<evidence type="ECO:0000256" key="2">
    <source>
        <dbReference type="ARBA" id="ARBA00022448"/>
    </source>
</evidence>
<dbReference type="InterPro" id="IPR038497">
    <property type="entry name" value="ATPase_V1-cplx_hsu_C_sf"/>
</dbReference>
<reference evidence="6 7" key="1">
    <citation type="submission" date="2019-02" db="EMBL/GenBank/DDBJ databases">
        <title>Genome sequencing of the rare red list fungi Phellinidium pouzarii.</title>
        <authorList>
            <person name="Buettner E."/>
            <person name="Kellner H."/>
        </authorList>
    </citation>
    <scope>NUCLEOTIDE SEQUENCE [LARGE SCALE GENOMIC DNA]</scope>
    <source>
        <strain evidence="6 7">DSM 108285</strain>
    </source>
</reference>
<evidence type="ECO:0000313" key="6">
    <source>
        <dbReference type="EMBL" id="THH04816.1"/>
    </source>
</evidence>
<keyword evidence="3" id="KW-0375">Hydrogen ion transport</keyword>
<protein>
    <recommendedName>
        <fullName evidence="5">ATPase V1 complex subunit H C-terminal domain-containing protein</fullName>
    </recommendedName>
</protein>
<comment type="similarity">
    <text evidence="1">Belongs to the V-ATPase H subunit family.</text>
</comment>
<sequence>MSLSLVSNTYIEETSAKIRSKPVPWEVCVIPSLAKAYQRAGLVTSEELVLIKKVDRQPRSKIEALPPSEGQTYTVLFLSLLKKLNRVDTMQWILVLITDALSDHEERIPLFTRAVERDPEMPYGPLLRSLESQDDFLQLKSAQILTLLLSSESSAIQPQYLQPFIEVLSSLTRSATLYKRDVAVQCLEALLPRAEARNIREHQQCVLFRKYDIIPLLTDVAQAAVKEKVIRVIAATLRNLVSKAPSQNLPSMLVSQLLPFAKSLCSRKWTDEDILEDVVFLRDELKANFDSLTTWEEYTTELSSGRLSWTPVHESESFWEENSDKLCDRDFAQLRLLVKLLNESIDPTVLAVAAHDIGQAVADLGAKTKVMQLMTHENADVRYRSLISVQRLLSQPWRAS</sequence>
<dbReference type="EMBL" id="SGPK01000309">
    <property type="protein sequence ID" value="THH04816.1"/>
    <property type="molecule type" value="Genomic_DNA"/>
</dbReference>
<proteinExistence type="inferred from homology"/>
<dbReference type="Pfam" id="PF11698">
    <property type="entry name" value="V-ATPase_H_C"/>
    <property type="match status" value="1"/>
</dbReference>
<dbReference type="InterPro" id="IPR011987">
    <property type="entry name" value="ATPase_V1-cplx_hsu_C"/>
</dbReference>
<dbReference type="InterPro" id="IPR011989">
    <property type="entry name" value="ARM-like"/>
</dbReference>
<dbReference type="AlphaFoldDB" id="A0A4S4L0L2"/>
<keyword evidence="2" id="KW-0813">Transport</keyword>
<name>A0A4S4L0L2_9AGAM</name>
<dbReference type="InterPro" id="IPR004908">
    <property type="entry name" value="ATPase_V1-cplx_hsu"/>
</dbReference>
<feature type="domain" description="ATPase V1 complex subunit H C-terminal" evidence="5">
    <location>
        <begin position="292"/>
        <end position="397"/>
    </location>
</feature>
<gene>
    <name evidence="6" type="ORF">EW145_g5241</name>
</gene>
<dbReference type="InterPro" id="IPR016024">
    <property type="entry name" value="ARM-type_fold"/>
</dbReference>
<dbReference type="GO" id="GO:0046961">
    <property type="term" value="F:proton-transporting ATPase activity, rotational mechanism"/>
    <property type="evidence" value="ECO:0007669"/>
    <property type="project" value="InterPro"/>
</dbReference>
<keyword evidence="7" id="KW-1185">Reference proteome</keyword>
<evidence type="ECO:0000256" key="3">
    <source>
        <dbReference type="ARBA" id="ARBA00022781"/>
    </source>
</evidence>
<evidence type="ECO:0000256" key="1">
    <source>
        <dbReference type="ARBA" id="ARBA00008613"/>
    </source>
</evidence>
<dbReference type="Proteomes" id="UP000308199">
    <property type="component" value="Unassembled WGS sequence"/>
</dbReference>
<dbReference type="GO" id="GO:0000329">
    <property type="term" value="C:fungal-type vacuole membrane"/>
    <property type="evidence" value="ECO:0007669"/>
    <property type="project" value="TreeGrafter"/>
</dbReference>
<evidence type="ECO:0000313" key="7">
    <source>
        <dbReference type="Proteomes" id="UP000308199"/>
    </source>
</evidence>
<dbReference type="PANTHER" id="PTHR10698">
    <property type="entry name" value="V-TYPE PROTON ATPASE SUBUNIT H"/>
    <property type="match status" value="1"/>
</dbReference>
<dbReference type="SUPFAM" id="SSF48371">
    <property type="entry name" value="ARM repeat"/>
    <property type="match status" value="1"/>
</dbReference>
<organism evidence="6 7">
    <name type="scientific">Phellinidium pouzarii</name>
    <dbReference type="NCBI Taxonomy" id="167371"/>
    <lineage>
        <taxon>Eukaryota</taxon>
        <taxon>Fungi</taxon>
        <taxon>Dikarya</taxon>
        <taxon>Basidiomycota</taxon>
        <taxon>Agaricomycotina</taxon>
        <taxon>Agaricomycetes</taxon>
        <taxon>Hymenochaetales</taxon>
        <taxon>Hymenochaetaceae</taxon>
        <taxon>Phellinidium</taxon>
    </lineage>
</organism>
<dbReference type="PANTHER" id="PTHR10698:SF0">
    <property type="entry name" value="V-TYPE PROTON ATPASE SUBUNIT H"/>
    <property type="match status" value="1"/>
</dbReference>
<dbReference type="Pfam" id="PF03224">
    <property type="entry name" value="V-ATPase_H_N"/>
    <property type="match status" value="2"/>
</dbReference>
<dbReference type="OrthoDB" id="10263554at2759"/>
<keyword evidence="4" id="KW-0406">Ion transport</keyword>
<evidence type="ECO:0000259" key="5">
    <source>
        <dbReference type="Pfam" id="PF11698"/>
    </source>
</evidence>